<accession>A0ABW6Z5F3</accession>
<sequence>MTRYTSAVDAVRAAYLRNRHTFYRCEQWWPDQPFWHRRHTGPTVLR</sequence>
<dbReference type="EMBL" id="JBICBM010000019">
    <property type="protein sequence ID" value="MFF9886368.1"/>
    <property type="molecule type" value="Genomic_DNA"/>
</dbReference>
<proteinExistence type="predicted"/>
<comment type="caution">
    <text evidence="1">The sequence shown here is derived from an EMBL/GenBank/DDBJ whole genome shotgun (WGS) entry which is preliminary data.</text>
</comment>
<reference evidence="1 2" key="1">
    <citation type="submission" date="2024-10" db="EMBL/GenBank/DDBJ databases">
        <title>The Natural Products Discovery Center: Release of the First 8490 Sequenced Strains for Exploring Actinobacteria Biosynthetic Diversity.</title>
        <authorList>
            <person name="Kalkreuter E."/>
            <person name="Kautsar S.A."/>
            <person name="Yang D."/>
            <person name="Bader C.D."/>
            <person name="Teijaro C.N."/>
            <person name="Fluegel L."/>
            <person name="Davis C.M."/>
            <person name="Simpson J.R."/>
            <person name="Lauterbach L."/>
            <person name="Steele A.D."/>
            <person name="Gui C."/>
            <person name="Meng S."/>
            <person name="Li G."/>
            <person name="Viehrig K."/>
            <person name="Ye F."/>
            <person name="Su P."/>
            <person name="Kiefer A.F."/>
            <person name="Nichols A."/>
            <person name="Cepeda A.J."/>
            <person name="Yan W."/>
            <person name="Fan B."/>
            <person name="Jiang Y."/>
            <person name="Adhikari A."/>
            <person name="Zheng C.-J."/>
            <person name="Schuster L."/>
            <person name="Cowan T.M."/>
            <person name="Smanski M.J."/>
            <person name="Chevrette M.G."/>
            <person name="De Carvalho L.P.S."/>
            <person name="Shen B."/>
        </authorList>
    </citation>
    <scope>NUCLEOTIDE SEQUENCE [LARGE SCALE GENOMIC DNA]</scope>
    <source>
        <strain evidence="1 2">NPDC013366</strain>
    </source>
</reference>
<dbReference type="Proteomes" id="UP001603418">
    <property type="component" value="Unassembled WGS sequence"/>
</dbReference>
<evidence type="ECO:0000313" key="1">
    <source>
        <dbReference type="EMBL" id="MFF9886368.1"/>
    </source>
</evidence>
<organism evidence="1 2">
    <name type="scientific">Streptomyces eurythermus</name>
    <dbReference type="NCBI Taxonomy" id="42237"/>
    <lineage>
        <taxon>Bacteria</taxon>
        <taxon>Bacillati</taxon>
        <taxon>Actinomycetota</taxon>
        <taxon>Actinomycetes</taxon>
        <taxon>Kitasatosporales</taxon>
        <taxon>Streptomycetaceae</taxon>
        <taxon>Streptomyces</taxon>
    </lineage>
</organism>
<keyword evidence="2" id="KW-1185">Reference proteome</keyword>
<evidence type="ECO:0000313" key="2">
    <source>
        <dbReference type="Proteomes" id="UP001603418"/>
    </source>
</evidence>
<gene>
    <name evidence="1" type="ORF">ACF1HC_32935</name>
</gene>
<name>A0ABW6Z5F3_9ACTN</name>
<protein>
    <submittedName>
        <fullName evidence="1">Uncharacterized protein</fullName>
    </submittedName>
</protein>
<dbReference type="RefSeq" id="WP_157855582.1">
    <property type="nucleotide sequence ID" value="NZ_JBFACJ010000022.1"/>
</dbReference>